<accession>A0A418D1M7</accession>
<feature type="domain" description="FANCI solenoid 2" evidence="1">
    <location>
        <begin position="1120"/>
        <end position="1286"/>
    </location>
</feature>
<dbReference type="InterPro" id="IPR029315">
    <property type="entry name" value="FANCI_S2"/>
</dbReference>
<dbReference type="Proteomes" id="UP000285712">
    <property type="component" value="Unassembled WGS sequence"/>
</dbReference>
<dbReference type="Pfam" id="PF14680">
    <property type="entry name" value="FANCI_HD2"/>
    <property type="match status" value="1"/>
</dbReference>
<proteinExistence type="predicted"/>
<dbReference type="GO" id="GO:0016020">
    <property type="term" value="C:membrane"/>
    <property type="evidence" value="ECO:0007669"/>
    <property type="project" value="TreeGrafter"/>
</dbReference>
<feature type="non-terminal residue" evidence="3">
    <location>
        <position position="1459"/>
    </location>
</feature>
<gene>
    <name evidence="3" type="ORF">DYB35_007282</name>
</gene>
<dbReference type="GO" id="GO:0000138">
    <property type="term" value="C:Golgi trans cisterna"/>
    <property type="evidence" value="ECO:0007669"/>
    <property type="project" value="TreeGrafter"/>
</dbReference>
<organism evidence="3 4">
    <name type="scientific">Aphanomyces astaci</name>
    <name type="common">Crayfish plague agent</name>
    <dbReference type="NCBI Taxonomy" id="112090"/>
    <lineage>
        <taxon>Eukaryota</taxon>
        <taxon>Sar</taxon>
        <taxon>Stramenopiles</taxon>
        <taxon>Oomycota</taxon>
        <taxon>Saprolegniomycetes</taxon>
        <taxon>Saprolegniales</taxon>
        <taxon>Verrucalvaceae</taxon>
        <taxon>Aphanomyces</taxon>
    </lineage>
</organism>
<dbReference type="InterPro" id="IPR026705">
    <property type="entry name" value="Hid-1/Ecm30"/>
</dbReference>
<dbReference type="PANTHER" id="PTHR21575">
    <property type="entry name" value="PROTEIN HID1"/>
    <property type="match status" value="1"/>
</dbReference>
<dbReference type="GO" id="GO:0005797">
    <property type="term" value="C:Golgi medial cisterna"/>
    <property type="evidence" value="ECO:0007669"/>
    <property type="project" value="TreeGrafter"/>
</dbReference>
<dbReference type="Pfam" id="PF09742">
    <property type="entry name" value="Dymeclin"/>
    <property type="match status" value="1"/>
</dbReference>
<comment type="caution">
    <text evidence="3">The sequence shown here is derived from an EMBL/GenBank/DDBJ whole genome shotgun (WGS) entry which is preliminary data.</text>
</comment>
<evidence type="ECO:0000259" key="1">
    <source>
        <dbReference type="Pfam" id="PF14676"/>
    </source>
</evidence>
<feature type="domain" description="FANCI helical" evidence="2">
    <location>
        <begin position="1322"/>
        <end position="1413"/>
    </location>
</feature>
<dbReference type="VEuPathDB" id="FungiDB:H257_05225"/>
<sequence length="1459" mass="164497">MTREPVGCGNGQAMVVDMFDLSLQRRQTHPSTILVVQRTIIMGNSDSKSKFRESVYKLSNEEVASRQLEFWDKLWKIPTTAEEIFTLIQPDDIRMLRQNQQGNLSTMLTQAISQLHQIVETPLPKYYPQAVNCIRVLTRVMPFILEVSAGAYKAYRDQLSASANNNVVYPPLLWYNGVGYPDVSAVASVQFDKNRKEVLKLLLTCFSSILYHTAVQVSSPPYVDPFLAFATRKNSRFAPTLFYSLVNVTLLYDPVGWGVPYAGSIVADERETLVDVSIQVLLVLLDFGAPATNVAPDDDSIAEFDSNNQYRALLSSIQREEDFELLFNGLAKLLNNYHQAMNTLLPNSIKQIKCHQELLVLLWKLLDENKAFLQYTLKRADMNRIVVPLLFLMYEGRKEPSKVGMIHICTFILLLLSGERDFAVNLNKPFELKLPLDLPPFHGNHADLLIVCLHKVIVNGYEKLNSVYNCFLTIVSNISPYVKKLNMVSSVRLLRLFKLFSQPRYLFDNDANHHLIFFLLDTFNNLIQYQYEVGNEQLVYAMVQNKDLFQKLNALAMPAASAHTAPTTATPKAQDSLDEVDVVPSVAALTALTDVSGDDVAAPPVVVPVKFTPTDEWLQGWKKKLPINTSLRLLQYLVPQLEEACEVASGGSLDEAAILVFLRSTTMVGLLPVPHAIVIRKYQTNQFTNLWFTTFTWGVIFLRNQGMMIKTLSNGRTYDEFARFAISHLNTQIAAAMASLDPLVQRVLSQQRQLNRQADMYDWNARREDIVDDDDMMPSQMIRETVEELDDDTIFDAMRSMYHSEALMDLLDLVKGTFRGSTRGLEIVNDPVRLEVRRRTLVLELLKIMMDSHVKQRKGHTVFCTQLVDILRREIDILDMPSLPLLIEHILHSIEQAYRNQEETATCVPIPLPTVELLPHLFGRMMYFAKVPLPSTIVSNWDFSDGDPWTGVYLLLVDVFREMELTPAQHHRMCAKFLAQVDVEMTAAADDDTQQPDFAMLPGLLYHLQLFVQHTPSAVKRDVLQCWIQYMLRLATEANRVEAHRRLFANLQFGAQELRAFQATMLYQLDKLVLQDESLGGLLLELLQPSKGWTSVHVALMLSLHYVIASSAQGQVESLVMSAVAVGFVCMTSSPPSCLKQSSSPSVVVDLGIQVLRHTFHQHPFVRTSILDRLTTALRQHVSSSSIDKINLVPPIHVFILAPVKLLATLVDTCLLDLDPPLLDRVRDLIDHLPAFPLHVATPILAALGPLLRQKIPLRNALVLTMRKAMFKRDVAPRTVGVVGLCAVLECAMHANNARPIYLTQRRTTTSNTTTPILFSASQQGGLQMSQAILDSHDVDQGNVVSVFRQFASLFRKALTCQRQVRQVLYRQCKTMTKQCPALRGVVLDLLGPHLQTYVEPNEALSPPLYLTEVDDVPLLLDAVVACEEGDILGSVLERLKHVDMEDFELDKTCDAVVP</sequence>
<dbReference type="VEuPathDB" id="FungiDB:H257_05226"/>
<evidence type="ECO:0000313" key="4">
    <source>
        <dbReference type="Proteomes" id="UP000285712"/>
    </source>
</evidence>
<evidence type="ECO:0000313" key="3">
    <source>
        <dbReference type="EMBL" id="RHY88495.1"/>
    </source>
</evidence>
<reference evidence="3 4" key="1">
    <citation type="submission" date="2018-08" db="EMBL/GenBank/DDBJ databases">
        <title>Aphanomyces genome sequencing and annotation.</title>
        <authorList>
            <person name="Minardi D."/>
            <person name="Oidtmann B."/>
            <person name="Van Der Giezen M."/>
            <person name="Studholme D.J."/>
        </authorList>
    </citation>
    <scope>NUCLEOTIDE SEQUENCE [LARGE SCALE GENOMIC DNA]</scope>
    <source>
        <strain evidence="3 4">Sv</strain>
    </source>
</reference>
<dbReference type="InterPro" id="IPR029312">
    <property type="entry name" value="FANCI_HD2"/>
</dbReference>
<dbReference type="Pfam" id="PF14676">
    <property type="entry name" value="FANCI_S2"/>
    <property type="match status" value="1"/>
</dbReference>
<dbReference type="EMBL" id="QUTG01004336">
    <property type="protein sequence ID" value="RHY88495.1"/>
    <property type="molecule type" value="Genomic_DNA"/>
</dbReference>
<dbReference type="PANTHER" id="PTHR21575:SF12">
    <property type="entry name" value="PROTEIN HID1"/>
    <property type="match status" value="1"/>
</dbReference>
<evidence type="ECO:0000259" key="2">
    <source>
        <dbReference type="Pfam" id="PF14680"/>
    </source>
</evidence>
<name>A0A418D1M7_APHAT</name>
<protein>
    <submittedName>
        <fullName evidence="3">Uncharacterized protein</fullName>
    </submittedName>
</protein>